<dbReference type="AlphaFoldDB" id="A0A6A4VNC4"/>
<accession>A0A6A4VNC4</accession>
<dbReference type="EMBL" id="VIIS01001584">
    <property type="protein sequence ID" value="KAF0296066.1"/>
    <property type="molecule type" value="Genomic_DNA"/>
</dbReference>
<dbReference type="Proteomes" id="UP000440578">
    <property type="component" value="Unassembled WGS sequence"/>
</dbReference>
<evidence type="ECO:0000313" key="2">
    <source>
        <dbReference type="EMBL" id="KAF0296066.1"/>
    </source>
</evidence>
<keyword evidence="1" id="KW-0472">Membrane</keyword>
<keyword evidence="1" id="KW-0812">Transmembrane</keyword>
<gene>
    <name evidence="2" type="ORF">FJT64_006479</name>
</gene>
<keyword evidence="1" id="KW-1133">Transmembrane helix</keyword>
<feature type="transmembrane region" description="Helical" evidence="1">
    <location>
        <begin position="35"/>
        <end position="57"/>
    </location>
</feature>
<name>A0A6A4VNC4_AMPAM</name>
<feature type="transmembrane region" description="Helical" evidence="1">
    <location>
        <begin position="63"/>
        <end position="84"/>
    </location>
</feature>
<proteinExistence type="predicted"/>
<organism evidence="2 3">
    <name type="scientific">Amphibalanus amphitrite</name>
    <name type="common">Striped barnacle</name>
    <name type="synonym">Balanus amphitrite</name>
    <dbReference type="NCBI Taxonomy" id="1232801"/>
    <lineage>
        <taxon>Eukaryota</taxon>
        <taxon>Metazoa</taxon>
        <taxon>Ecdysozoa</taxon>
        <taxon>Arthropoda</taxon>
        <taxon>Crustacea</taxon>
        <taxon>Multicrustacea</taxon>
        <taxon>Cirripedia</taxon>
        <taxon>Thoracica</taxon>
        <taxon>Thoracicalcarea</taxon>
        <taxon>Balanomorpha</taxon>
        <taxon>Balanoidea</taxon>
        <taxon>Balanidae</taxon>
        <taxon>Amphibalaninae</taxon>
        <taxon>Amphibalanus</taxon>
    </lineage>
</organism>
<evidence type="ECO:0000313" key="3">
    <source>
        <dbReference type="Proteomes" id="UP000440578"/>
    </source>
</evidence>
<keyword evidence="3" id="KW-1185">Reference proteome</keyword>
<protein>
    <submittedName>
        <fullName evidence="2">Uncharacterized protein</fullName>
    </submittedName>
</protein>
<comment type="caution">
    <text evidence="2">The sequence shown here is derived from an EMBL/GenBank/DDBJ whole genome shotgun (WGS) entry which is preliminary data.</text>
</comment>
<sequence>MHSLQAELTPDLEAAIGREIGRECQILWCSPHMHAWYALVIVLPMLVALGVGIWAGYEWLQATAAAVLAVYILVYVAGLLNFVICGRDCRHHALKTRSAAYCEALLTAVVPVAVMIALIVYISVEAE</sequence>
<reference evidence="2 3" key="1">
    <citation type="submission" date="2019-07" db="EMBL/GenBank/DDBJ databases">
        <title>Draft genome assembly of a fouling barnacle, Amphibalanus amphitrite (Darwin, 1854): The first reference genome for Thecostraca.</title>
        <authorList>
            <person name="Kim W."/>
        </authorList>
    </citation>
    <scope>NUCLEOTIDE SEQUENCE [LARGE SCALE GENOMIC DNA]</scope>
    <source>
        <strain evidence="2">SNU_AA5</strain>
        <tissue evidence="2">Soma without cirri and trophi</tissue>
    </source>
</reference>
<feature type="transmembrane region" description="Helical" evidence="1">
    <location>
        <begin position="104"/>
        <end position="124"/>
    </location>
</feature>
<evidence type="ECO:0000256" key="1">
    <source>
        <dbReference type="SAM" id="Phobius"/>
    </source>
</evidence>